<dbReference type="InterPro" id="IPR043502">
    <property type="entry name" value="DNA/RNA_pol_sf"/>
</dbReference>
<name>A0ABQ8U3D6_9EUKA</name>
<keyword evidence="8" id="KW-1185">Reference proteome</keyword>
<feature type="compositionally biased region" description="Low complexity" evidence="5">
    <location>
        <begin position="803"/>
        <end position="820"/>
    </location>
</feature>
<feature type="compositionally biased region" description="Pro residues" evidence="5">
    <location>
        <begin position="226"/>
        <end position="237"/>
    </location>
</feature>
<protein>
    <recommendedName>
        <fullName evidence="6">Reverse transcriptase domain-containing protein</fullName>
    </recommendedName>
</protein>
<keyword evidence="1" id="KW-0808">Transferase</keyword>
<dbReference type="InterPro" id="IPR000477">
    <property type="entry name" value="RT_dom"/>
</dbReference>
<keyword evidence="3" id="KW-0540">Nuclease</keyword>
<feature type="compositionally biased region" description="Low complexity" evidence="5">
    <location>
        <begin position="863"/>
        <end position="882"/>
    </location>
</feature>
<dbReference type="Gene3D" id="3.30.70.270">
    <property type="match status" value="1"/>
</dbReference>
<dbReference type="InterPro" id="IPR050951">
    <property type="entry name" value="Retrovirus_Pol_polyprotein"/>
</dbReference>
<feature type="region of interest" description="Disordered" evidence="5">
    <location>
        <begin position="205"/>
        <end position="241"/>
    </location>
</feature>
<dbReference type="Pfam" id="PF13975">
    <property type="entry name" value="gag-asp_proteas"/>
    <property type="match status" value="1"/>
</dbReference>
<evidence type="ECO:0000313" key="7">
    <source>
        <dbReference type="EMBL" id="KAJ4452737.1"/>
    </source>
</evidence>
<keyword evidence="4" id="KW-0255">Endonuclease</keyword>
<keyword evidence="2" id="KW-0548">Nucleotidyltransferase</keyword>
<dbReference type="PANTHER" id="PTHR37984:SF5">
    <property type="entry name" value="PROTEIN NYNRIN-LIKE"/>
    <property type="match status" value="1"/>
</dbReference>
<reference evidence="7" key="1">
    <citation type="journal article" date="2022" name="bioRxiv">
        <title>Genomics of Preaxostyla Flagellates Illuminates Evolutionary Transitions and the Path Towards Mitochondrial Loss.</title>
        <authorList>
            <person name="Novak L.V.F."/>
            <person name="Treitli S.C."/>
            <person name="Pyrih J."/>
            <person name="Halakuc P."/>
            <person name="Pipaliya S.V."/>
            <person name="Vacek V."/>
            <person name="Brzon O."/>
            <person name="Soukal P."/>
            <person name="Eme L."/>
            <person name="Dacks J.B."/>
            <person name="Karnkowska A."/>
            <person name="Elias M."/>
            <person name="Hampl V."/>
        </authorList>
    </citation>
    <scope>NUCLEOTIDE SEQUENCE</scope>
    <source>
        <strain evidence="7">RCP-MX</strain>
    </source>
</reference>
<dbReference type="SUPFAM" id="SSF56672">
    <property type="entry name" value="DNA/RNA polymerases"/>
    <property type="match status" value="1"/>
</dbReference>
<dbReference type="InterPro" id="IPR043128">
    <property type="entry name" value="Rev_trsase/Diguanyl_cyclase"/>
</dbReference>
<organism evidence="7 8">
    <name type="scientific">Paratrimastix pyriformis</name>
    <dbReference type="NCBI Taxonomy" id="342808"/>
    <lineage>
        <taxon>Eukaryota</taxon>
        <taxon>Metamonada</taxon>
        <taxon>Preaxostyla</taxon>
        <taxon>Paratrimastigidae</taxon>
        <taxon>Paratrimastix</taxon>
    </lineage>
</organism>
<evidence type="ECO:0000313" key="8">
    <source>
        <dbReference type="Proteomes" id="UP001141327"/>
    </source>
</evidence>
<evidence type="ECO:0000256" key="3">
    <source>
        <dbReference type="ARBA" id="ARBA00022722"/>
    </source>
</evidence>
<dbReference type="Gene3D" id="3.10.10.10">
    <property type="entry name" value="HIV Type 1 Reverse Transcriptase, subunit A, domain 1"/>
    <property type="match status" value="1"/>
</dbReference>
<comment type="caution">
    <text evidence="7">The sequence shown here is derived from an EMBL/GenBank/DDBJ whole genome shotgun (WGS) entry which is preliminary data.</text>
</comment>
<dbReference type="InterPro" id="IPR021109">
    <property type="entry name" value="Peptidase_aspartic_dom_sf"/>
</dbReference>
<dbReference type="Gene3D" id="2.40.70.10">
    <property type="entry name" value="Acid Proteases"/>
    <property type="match status" value="1"/>
</dbReference>
<keyword evidence="4" id="KW-0378">Hydrolase</keyword>
<dbReference type="PANTHER" id="PTHR37984">
    <property type="entry name" value="PROTEIN CBG26694"/>
    <property type="match status" value="1"/>
</dbReference>
<evidence type="ECO:0000256" key="5">
    <source>
        <dbReference type="SAM" id="MobiDB-lite"/>
    </source>
</evidence>
<accession>A0ABQ8U3D6</accession>
<feature type="domain" description="Reverse transcriptase" evidence="6">
    <location>
        <begin position="535"/>
        <end position="640"/>
    </location>
</feature>
<dbReference type="Pfam" id="PF00078">
    <property type="entry name" value="RVT_1"/>
    <property type="match status" value="1"/>
</dbReference>
<dbReference type="SUPFAM" id="SSF50630">
    <property type="entry name" value="Acid proteases"/>
    <property type="match status" value="1"/>
</dbReference>
<evidence type="ECO:0000256" key="1">
    <source>
        <dbReference type="ARBA" id="ARBA00022679"/>
    </source>
</evidence>
<evidence type="ECO:0000259" key="6">
    <source>
        <dbReference type="Pfam" id="PF00078"/>
    </source>
</evidence>
<sequence>METSVQNQPAITLDLLAQLFARIPAQMTAAPFPVLREPHFDAVLSFLEETDTYHQQNPDIALPPITRLLSTTTMEFLRVHCHCPERASNSVIVAALFEHLRPATVDLRVARLKLLVLDGSSRPTLLSDLSVFYVKWCRLAGALGFPRNRAVARYLTRAIRGELGELLEMEVSIDERPTLQQVYHHAGLIATRLVAADALTATRATLSRSRRSHNPGMTASTARSTAPPPGPPDPSHPTPASACSAALLDCWAYTVPIPVPPGPAGTGPLLQTQDDLPHSVAPTQGGPVVQPATPAAEVSALAATLTAASDLCPAVPAPPGVKGTVHLAADGRAYVEDRGLTFLLDSGSNVTLTSEHYALAKGLALTEEPQPRTVALANKQPVQARWSTTLQFRLSPDGPLHHVAALVLESASPAHVIVGMEVLKSYVIDYALGAGGPDPALLAEACLLCPISTAVLTPPQLTRVVDLLLAYRDVFGPLDNQAADVPPFHVELLDPKTPPVHVPPRRYYGDKAECLKREIKEMTEANIIVPSLGPYHQVPVDQASRQYLSFTCSEGTFSFCRMPFGIATAAGFFQQMIQQVMAGVPDADFYQDDAGLHSATFDHFMDSLEAFLSACRDKHLRVKGPKSEICPPALKFVGMIVDGQGYHVDPDRIKALVEMRPPSSRELLRLSNSTKPLPARSPGIGVLLNSNPSVPNFVMMHAEIKRNDDPFLRFLNRDISEKHLRYTDLDSDFKVLTQKMLPELAKLFGYITVHKQRVVSRALLKTIVEMLGSLEREMLVSSMTDFFYQVLGSVTWHAGQSDLESISSESPPSPKSLSGSKKGRAANPFEVTTVHPLRSRPFGNPFAHQPAAPTAPSTPVPDPVVAKPPASSRTPAPASAKG</sequence>
<proteinExistence type="predicted"/>
<gene>
    <name evidence="7" type="ORF">PAPYR_13023</name>
</gene>
<dbReference type="CDD" id="cd00303">
    <property type="entry name" value="retropepsin_like"/>
    <property type="match status" value="1"/>
</dbReference>
<feature type="region of interest" description="Disordered" evidence="5">
    <location>
        <begin position="803"/>
        <end position="882"/>
    </location>
</feature>
<evidence type="ECO:0000256" key="4">
    <source>
        <dbReference type="ARBA" id="ARBA00022759"/>
    </source>
</evidence>
<dbReference type="Proteomes" id="UP001141327">
    <property type="component" value="Unassembled WGS sequence"/>
</dbReference>
<dbReference type="EMBL" id="JAPMOS010000403">
    <property type="protein sequence ID" value="KAJ4452737.1"/>
    <property type="molecule type" value="Genomic_DNA"/>
</dbReference>
<evidence type="ECO:0000256" key="2">
    <source>
        <dbReference type="ARBA" id="ARBA00022695"/>
    </source>
</evidence>